<name>A0A4C1ST23_EUMVA</name>
<evidence type="ECO:0000313" key="2">
    <source>
        <dbReference type="EMBL" id="GBP05282.1"/>
    </source>
</evidence>
<dbReference type="EMBL" id="BGZK01000017">
    <property type="protein sequence ID" value="GBP05282.1"/>
    <property type="molecule type" value="Genomic_DNA"/>
</dbReference>
<organism evidence="2 3">
    <name type="scientific">Eumeta variegata</name>
    <name type="common">Bagworm moth</name>
    <name type="synonym">Eumeta japonica</name>
    <dbReference type="NCBI Taxonomy" id="151549"/>
    <lineage>
        <taxon>Eukaryota</taxon>
        <taxon>Metazoa</taxon>
        <taxon>Ecdysozoa</taxon>
        <taxon>Arthropoda</taxon>
        <taxon>Hexapoda</taxon>
        <taxon>Insecta</taxon>
        <taxon>Pterygota</taxon>
        <taxon>Neoptera</taxon>
        <taxon>Endopterygota</taxon>
        <taxon>Lepidoptera</taxon>
        <taxon>Glossata</taxon>
        <taxon>Ditrysia</taxon>
        <taxon>Tineoidea</taxon>
        <taxon>Psychidae</taxon>
        <taxon>Oiketicinae</taxon>
        <taxon>Eumeta</taxon>
    </lineage>
</organism>
<protein>
    <submittedName>
        <fullName evidence="2">Uncharacterized protein</fullName>
    </submittedName>
</protein>
<reference evidence="2 3" key="1">
    <citation type="journal article" date="2019" name="Commun. Biol.">
        <title>The bagworm genome reveals a unique fibroin gene that provides high tensile strength.</title>
        <authorList>
            <person name="Kono N."/>
            <person name="Nakamura H."/>
            <person name="Ohtoshi R."/>
            <person name="Tomita M."/>
            <person name="Numata K."/>
            <person name="Arakawa K."/>
        </authorList>
    </citation>
    <scope>NUCLEOTIDE SEQUENCE [LARGE SCALE GENOMIC DNA]</scope>
</reference>
<feature type="region of interest" description="Disordered" evidence="1">
    <location>
        <begin position="65"/>
        <end position="85"/>
    </location>
</feature>
<keyword evidence="3" id="KW-1185">Reference proteome</keyword>
<dbReference type="Proteomes" id="UP000299102">
    <property type="component" value="Unassembled WGS sequence"/>
</dbReference>
<sequence>MERFKQRKKTSKQFTCDTSQTLRKRNSCEMPASYFTDANEKILLQRDPHELETIIIIQLRNRTNAHASESAIGPDVRRPVMNSLQ</sequence>
<comment type="caution">
    <text evidence="2">The sequence shown here is derived from an EMBL/GenBank/DDBJ whole genome shotgun (WGS) entry which is preliminary data.</text>
</comment>
<evidence type="ECO:0000313" key="3">
    <source>
        <dbReference type="Proteomes" id="UP000299102"/>
    </source>
</evidence>
<proteinExistence type="predicted"/>
<gene>
    <name evidence="2" type="ORF">EVAR_76731_1</name>
</gene>
<dbReference type="AlphaFoldDB" id="A0A4C1ST23"/>
<accession>A0A4C1ST23</accession>
<evidence type="ECO:0000256" key="1">
    <source>
        <dbReference type="SAM" id="MobiDB-lite"/>
    </source>
</evidence>